<feature type="region of interest" description="Disordered" evidence="1">
    <location>
        <begin position="181"/>
        <end position="226"/>
    </location>
</feature>
<evidence type="ECO:0008006" key="4">
    <source>
        <dbReference type="Google" id="ProtNLM"/>
    </source>
</evidence>
<feature type="compositionally biased region" description="Acidic residues" evidence="1">
    <location>
        <begin position="1"/>
        <end position="16"/>
    </location>
</feature>
<sequence length="365" mass="40685">MDDTSSDDEDQEDLPYDGDLGSPYFNQKAGTEGNMSSDGRETINASPDVPGPLELSTADRDDTSERLDSVEHNAQKPATVLREDANTKQDDFIDASKPGEVAPSCPSAADINQLLLRHFSQEELLRHGRLIEAETLPEVSLLESMDDTVFSWAPTHNSTINSDHSENPACNSEINQSFCSDRTDEKIHSTSKNSSLEEEAEGKTDNVTSATDTKQETSEEDHQVQRVPLVRTRSFSEMKYGQGQVHYPLPDFSKVAPKVKIPKAPSGPARPVHQSPSTMHRAQSSPGMLEVISRVLEDSVQPSEKPYVFKDEEKQTPPALVDHLNQTKVNFSMQVINFLKVFFCRLRPPQNYCFTQTAMMIIRET</sequence>
<dbReference type="Ensembl" id="ENSLCAT00010034822.1">
    <property type="protein sequence ID" value="ENSLCAP00010034015.1"/>
    <property type="gene ID" value="ENSLCAG00010015979.1"/>
</dbReference>
<dbReference type="GeneTree" id="ENSGT00940000154254"/>
<dbReference type="Proteomes" id="UP000314980">
    <property type="component" value="Unassembled WGS sequence"/>
</dbReference>
<name>A0A4W6E7N2_LATCA</name>
<reference evidence="2" key="2">
    <citation type="submission" date="2025-08" db="UniProtKB">
        <authorList>
            <consortium name="Ensembl"/>
        </authorList>
    </citation>
    <scope>IDENTIFICATION</scope>
</reference>
<accession>A0A4W6E7N2</accession>
<reference evidence="2" key="3">
    <citation type="submission" date="2025-09" db="UniProtKB">
        <authorList>
            <consortium name="Ensembl"/>
        </authorList>
    </citation>
    <scope>IDENTIFICATION</scope>
</reference>
<feature type="compositionally biased region" description="Polar residues" evidence="1">
    <location>
        <begin position="274"/>
        <end position="286"/>
    </location>
</feature>
<dbReference type="PANTHER" id="PTHR21510:SF16">
    <property type="entry name" value="PROTEIN AKNAD1"/>
    <property type="match status" value="1"/>
</dbReference>
<protein>
    <recommendedName>
        <fullName evidence="4">AKNA domain-containing protein</fullName>
    </recommendedName>
</protein>
<feature type="compositionally biased region" description="Polar residues" evidence="1">
    <location>
        <begin position="24"/>
        <end position="37"/>
    </location>
</feature>
<feature type="region of interest" description="Disordered" evidence="1">
    <location>
        <begin position="1"/>
        <end position="104"/>
    </location>
</feature>
<evidence type="ECO:0000313" key="2">
    <source>
        <dbReference type="Ensembl" id="ENSLCAP00010034015.1"/>
    </source>
</evidence>
<feature type="compositionally biased region" description="Basic and acidic residues" evidence="1">
    <location>
        <begin position="213"/>
        <end position="224"/>
    </location>
</feature>
<feature type="region of interest" description="Disordered" evidence="1">
    <location>
        <begin position="263"/>
        <end position="286"/>
    </location>
</feature>
<evidence type="ECO:0000313" key="3">
    <source>
        <dbReference type="Proteomes" id="UP000314980"/>
    </source>
</evidence>
<proteinExistence type="predicted"/>
<dbReference type="AlphaFoldDB" id="A0A4W6E7N2"/>
<evidence type="ECO:0000256" key="1">
    <source>
        <dbReference type="SAM" id="MobiDB-lite"/>
    </source>
</evidence>
<reference evidence="3" key="1">
    <citation type="submission" date="2015-09" db="EMBL/GenBank/DDBJ databases">
        <authorList>
            <person name="Sai Rama Sridatta P."/>
        </authorList>
    </citation>
    <scope>NUCLEOTIDE SEQUENCE [LARGE SCALE GENOMIC DNA]</scope>
</reference>
<dbReference type="PANTHER" id="PTHR21510">
    <property type="entry name" value="AKNA DOMAIN-CONTAINING PROTEIN"/>
    <property type="match status" value="1"/>
</dbReference>
<feature type="compositionally biased region" description="Basic and acidic residues" evidence="1">
    <location>
        <begin position="57"/>
        <end position="74"/>
    </location>
</feature>
<organism evidence="2 3">
    <name type="scientific">Lates calcarifer</name>
    <name type="common">Barramundi</name>
    <name type="synonym">Holocentrus calcarifer</name>
    <dbReference type="NCBI Taxonomy" id="8187"/>
    <lineage>
        <taxon>Eukaryota</taxon>
        <taxon>Metazoa</taxon>
        <taxon>Chordata</taxon>
        <taxon>Craniata</taxon>
        <taxon>Vertebrata</taxon>
        <taxon>Euteleostomi</taxon>
        <taxon>Actinopterygii</taxon>
        <taxon>Neopterygii</taxon>
        <taxon>Teleostei</taxon>
        <taxon>Neoteleostei</taxon>
        <taxon>Acanthomorphata</taxon>
        <taxon>Carangaria</taxon>
        <taxon>Carangaria incertae sedis</taxon>
        <taxon>Centropomidae</taxon>
        <taxon>Lates</taxon>
    </lineage>
</organism>
<feature type="compositionally biased region" description="Basic and acidic residues" evidence="1">
    <location>
        <begin position="81"/>
        <end position="91"/>
    </location>
</feature>
<dbReference type="InterPro" id="IPR052655">
    <property type="entry name" value="AKNA_Centrosome-Trans_reg"/>
</dbReference>
<keyword evidence="3" id="KW-1185">Reference proteome</keyword>